<feature type="region of interest" description="Disordered" evidence="1">
    <location>
        <begin position="268"/>
        <end position="291"/>
    </location>
</feature>
<feature type="compositionally biased region" description="Basic and acidic residues" evidence="1">
    <location>
        <begin position="466"/>
        <end position="482"/>
    </location>
</feature>
<reference evidence="2" key="1">
    <citation type="submission" date="2019-03" db="EMBL/GenBank/DDBJ databases">
        <authorList>
            <person name="Danneels B."/>
        </authorList>
    </citation>
    <scope>NUCLEOTIDE SEQUENCE</scope>
</reference>
<name>A0A484PK03_9ZZZZ</name>
<evidence type="ECO:0000313" key="2">
    <source>
        <dbReference type="EMBL" id="VFR25715.1"/>
    </source>
</evidence>
<gene>
    <name evidence="2" type="ORF">AMP9_2022</name>
</gene>
<accession>A0A484PK03</accession>
<protein>
    <submittedName>
        <fullName evidence="2">Uncharacterized protein</fullName>
    </submittedName>
</protein>
<feature type="region of interest" description="Disordered" evidence="1">
    <location>
        <begin position="463"/>
        <end position="485"/>
    </location>
</feature>
<proteinExistence type="predicted"/>
<evidence type="ECO:0000256" key="1">
    <source>
        <dbReference type="SAM" id="MobiDB-lite"/>
    </source>
</evidence>
<dbReference type="AlphaFoldDB" id="A0A484PK03"/>
<sequence>MRHFIHLRDRTVDLLDAGRLLLRGRRDLAHDVRHALDRLHDLLHGRAGALDLLRARAHLADRVFDQALDFLGGLRAALRQRTHFARHHREALALLAGTRGLHRGVQRQDVGLERNAVDDRHDFRDLLRAGRDGLHRADHFRHGRATAMRDFHAAGSQLVGLAGVVGVLAHGAGQLFHAGGGFFQRGSLLLGAAAQVGVARRDLTRAHVDFIHAMAHGSHGARQAFLHAAQGGEQLADFVVGAIVHALRQVARRDAVEQMACAHQRLDDHAAEHDAHQDHQQDRQHDRGAHGSQADLEVPLGLFGNLGLLAVDVVREGADGLDECRAARRAVLRVDHVEGRIVLAGQGFHHRVDAIVQVGAVAAHQVHGHLAACFVFQHVLLEIAKAFPHGIQALLRVVERGRGVLCGGHAGAGFLLETCRDHQAHAGFKHVAVDHLHLVVTLGQAGLVVQVLGVLVQEESSQGANARDHQREQAQHQHDQGADTHVTQTPPACLGRNGLLGLGVPLLGGWRVFCVRCHDFLRLAVAGMACPAACAARIPSGAVLDFSCRLRCPAVSDAAMAPGGYCLYRPA</sequence>
<feature type="compositionally biased region" description="Basic and acidic residues" evidence="1">
    <location>
        <begin position="268"/>
        <end position="289"/>
    </location>
</feature>
<organism evidence="2">
    <name type="scientific">plant metagenome</name>
    <dbReference type="NCBI Taxonomy" id="1297885"/>
    <lineage>
        <taxon>unclassified sequences</taxon>
        <taxon>metagenomes</taxon>
        <taxon>organismal metagenomes</taxon>
    </lineage>
</organism>
<dbReference type="EMBL" id="CAADHY010000018">
    <property type="protein sequence ID" value="VFR25715.1"/>
    <property type="molecule type" value="Genomic_DNA"/>
</dbReference>